<protein>
    <submittedName>
        <fullName evidence="1">Uncharacterized protein</fullName>
    </submittedName>
</protein>
<accession>A0A6J4P201</accession>
<gene>
    <name evidence="1" type="ORF">AVDCRST_MAG84-6212</name>
</gene>
<name>A0A6J4P201_9CYAN</name>
<reference evidence="1" key="1">
    <citation type="submission" date="2020-02" db="EMBL/GenBank/DDBJ databases">
        <authorList>
            <person name="Meier V. D."/>
        </authorList>
    </citation>
    <scope>NUCLEOTIDE SEQUENCE</scope>
    <source>
        <strain evidence="1">AVDCRST_MAG84</strain>
    </source>
</reference>
<dbReference type="EMBL" id="CADCTZ010001512">
    <property type="protein sequence ID" value="CAA9402758.1"/>
    <property type="molecule type" value="Genomic_DNA"/>
</dbReference>
<organism evidence="1">
    <name type="scientific">uncultured Microcoleus sp</name>
    <dbReference type="NCBI Taxonomy" id="259945"/>
    <lineage>
        <taxon>Bacteria</taxon>
        <taxon>Bacillati</taxon>
        <taxon>Cyanobacteriota</taxon>
        <taxon>Cyanophyceae</taxon>
        <taxon>Oscillatoriophycideae</taxon>
        <taxon>Oscillatoriales</taxon>
        <taxon>Microcoleaceae</taxon>
        <taxon>Microcoleus</taxon>
        <taxon>environmental samples</taxon>
    </lineage>
</organism>
<proteinExistence type="predicted"/>
<evidence type="ECO:0000313" key="1">
    <source>
        <dbReference type="EMBL" id="CAA9402758.1"/>
    </source>
</evidence>
<dbReference type="AlphaFoldDB" id="A0A6J4P201"/>
<sequence>MGDRMFVVGWGRVYLDCWWDLGMVGKTRPYIIGMFDCFGKIWVRGDRLLGKFW</sequence>